<dbReference type="GeneID" id="77944086"/>
<protein>
    <submittedName>
        <fullName evidence="1">Uncharacterized protein</fullName>
    </submittedName>
</protein>
<reference evidence="1" key="1">
    <citation type="submission" date="2021-07" db="EMBL/GenBank/DDBJ databases">
        <authorList>
            <person name="Roth S.J."/>
            <person name="Krukonis G.P."/>
            <person name="Delesalle V.A."/>
        </authorList>
    </citation>
    <scope>NUCLEOTIDE SEQUENCE</scope>
</reference>
<dbReference type="Proteomes" id="UP000827517">
    <property type="component" value="Segment"/>
</dbReference>
<proteinExistence type="predicted"/>
<evidence type="ECO:0000313" key="2">
    <source>
        <dbReference type="Proteomes" id="UP000827517"/>
    </source>
</evidence>
<name>A0AAE8BQE7_9CAUD</name>
<gene>
    <name evidence="1" type="primary">206</name>
    <name evidence="1" type="ORF">AH04_206</name>
</gene>
<organism evidence="1 2">
    <name type="scientific">Erwinia phage AH04</name>
    <dbReference type="NCBI Taxonomy" id="2869569"/>
    <lineage>
        <taxon>Viruses</taxon>
        <taxon>Duplodnaviria</taxon>
        <taxon>Heunggongvirae</taxon>
        <taxon>Uroviricota</taxon>
        <taxon>Caudoviricetes</taxon>
        <taxon>Chimalliviridae</taxon>
        <taxon>Meadowvirus</taxon>
        <taxon>Meadowvirus AH04</taxon>
    </lineage>
</organism>
<accession>A0AAE8BQE7</accession>
<keyword evidence="2" id="KW-1185">Reference proteome</keyword>
<dbReference type="EMBL" id="MZ501267">
    <property type="protein sequence ID" value="QZA70681.1"/>
    <property type="molecule type" value="Genomic_DNA"/>
</dbReference>
<dbReference type="KEGG" id="vg:77944086"/>
<evidence type="ECO:0000313" key="1">
    <source>
        <dbReference type="EMBL" id="QZA70681.1"/>
    </source>
</evidence>
<dbReference type="RefSeq" id="YP_010667960.1">
    <property type="nucleotide sequence ID" value="NC_070952.1"/>
</dbReference>
<sequence length="126" mass="14518">MSKLISLYFDLGRAEIKAESITGFSTGSTQGNGYVYVLGVGTPIKQEFERSRKDWLDYINQENTGSDQVFEFKDMEDNNIVARLSDVITIRQEGSHSLVVMSDHIRIESRDDYWDLKERFIKALRS</sequence>